<dbReference type="RefSeq" id="WP_038898888.1">
    <property type="nucleotide sequence ID" value="NZ_CAKMNG010000049.1"/>
</dbReference>
<accession>A0A8B3D9Q4</accession>
<evidence type="ECO:0000313" key="1">
    <source>
        <dbReference type="EMBL" id="RIW02356.1"/>
    </source>
</evidence>
<protein>
    <submittedName>
        <fullName evidence="1">Uncharacterized protein</fullName>
    </submittedName>
</protein>
<dbReference type="EMBL" id="QOUW02000179">
    <property type="protein sequence ID" value="RIW02356.1"/>
    <property type="molecule type" value="Genomic_DNA"/>
</dbReference>
<name>A0A8B3D9Q4_VIBHA</name>
<gene>
    <name evidence="1" type="ORF">DS957_025395</name>
</gene>
<dbReference type="GeneID" id="83585420"/>
<dbReference type="AlphaFoldDB" id="A0A8B3D9Q4"/>
<reference evidence="1 2" key="1">
    <citation type="submission" date="2018-08" db="EMBL/GenBank/DDBJ databases">
        <title>Vibrio harveyi strains pathogenic to white snook Centropomus viridis Lockington (1877) and potential probiotic bacteria.</title>
        <authorList>
            <person name="Soto-Rodriguez S."/>
            <person name="Gomez-Gil B."/>
            <person name="Lozano-Olvera R."/>
        </authorList>
    </citation>
    <scope>NUCLEOTIDE SEQUENCE [LARGE SCALE GENOMIC DNA]</scope>
    <source>
        <strain evidence="1 2">CAIM 1508</strain>
    </source>
</reference>
<dbReference type="Proteomes" id="UP000253437">
    <property type="component" value="Unassembled WGS sequence"/>
</dbReference>
<evidence type="ECO:0000313" key="2">
    <source>
        <dbReference type="Proteomes" id="UP000253437"/>
    </source>
</evidence>
<sequence length="76" mass="8561">MKFNTSIDDNFASFYDRENDNYVFVESTDNENFDVTIGTASGATLIGTVSAKNDEELNAKLEALYQGFMMKNERDS</sequence>
<proteinExistence type="predicted"/>
<comment type="caution">
    <text evidence="1">The sequence shown here is derived from an EMBL/GenBank/DDBJ whole genome shotgun (WGS) entry which is preliminary data.</text>
</comment>
<organism evidence="1 2">
    <name type="scientific">Vibrio harveyi</name>
    <name type="common">Beneckea harveyi</name>
    <dbReference type="NCBI Taxonomy" id="669"/>
    <lineage>
        <taxon>Bacteria</taxon>
        <taxon>Pseudomonadati</taxon>
        <taxon>Pseudomonadota</taxon>
        <taxon>Gammaproteobacteria</taxon>
        <taxon>Vibrionales</taxon>
        <taxon>Vibrionaceae</taxon>
        <taxon>Vibrio</taxon>
    </lineage>
</organism>